<accession>A0A371CSY2</accession>
<feature type="compositionally biased region" description="Basic and acidic residues" evidence="1">
    <location>
        <begin position="295"/>
        <end position="319"/>
    </location>
</feature>
<evidence type="ECO:0000256" key="1">
    <source>
        <dbReference type="SAM" id="MobiDB-lite"/>
    </source>
</evidence>
<dbReference type="AlphaFoldDB" id="A0A371CSY2"/>
<organism evidence="3 4">
    <name type="scientific">Lentinus brumalis</name>
    <dbReference type="NCBI Taxonomy" id="2498619"/>
    <lineage>
        <taxon>Eukaryota</taxon>
        <taxon>Fungi</taxon>
        <taxon>Dikarya</taxon>
        <taxon>Basidiomycota</taxon>
        <taxon>Agaricomycotina</taxon>
        <taxon>Agaricomycetes</taxon>
        <taxon>Polyporales</taxon>
        <taxon>Polyporaceae</taxon>
        <taxon>Lentinus</taxon>
    </lineage>
</organism>
<name>A0A371CSY2_9APHY</name>
<feature type="region of interest" description="Disordered" evidence="1">
    <location>
        <begin position="295"/>
        <end position="366"/>
    </location>
</feature>
<keyword evidence="4" id="KW-1185">Reference proteome</keyword>
<evidence type="ECO:0000256" key="2">
    <source>
        <dbReference type="SAM" id="Phobius"/>
    </source>
</evidence>
<feature type="transmembrane region" description="Helical" evidence="2">
    <location>
        <begin position="178"/>
        <end position="200"/>
    </location>
</feature>
<feature type="transmembrane region" description="Helical" evidence="2">
    <location>
        <begin position="261"/>
        <end position="285"/>
    </location>
</feature>
<dbReference type="OrthoDB" id="2384193at2759"/>
<proteinExistence type="predicted"/>
<sequence>MSHTTPATYLVWSILSCLLGCFLVFHLYKFDKFKCLKLNNGPYTGAFKRLMTYTYLLSVPAVMAYAIGFTVIKYQEGFTVLPEYGIVPMPWQMWSQQHKNAILPLYLLFTISWSFEMVTHLEELCFWLFLVNSGSVQQDWFRSLYFKTWIGGSVIAILYMPLVTIFNRADPLKCEAFTFLAGSLGSLSLTLWFMPILWTFPKFINKLKRSGVDVRTIVRLTTFHELNCLRVVFRLLFVAPLLVLAIDGVRPHQHVNESPFWTEFFACVSGIGCVISSAITLVIFFPRSVEGEIHSRHATREKSQSRNARGESRYSERDSYLTPGIPQKRFSDALSDDPISPARDYQFSDTDHHKPRMSLDLDEQMPSLSPIPSVRTPSVMADPNSNALPTPSFQPNRRVGSGMILEGRVVQPSPSRLTAGALAAHDETLSGVHPFLHNFTSPIDIMHGPQKPQWYVKRRNPFVA</sequence>
<feature type="transmembrane region" description="Helical" evidence="2">
    <location>
        <begin position="144"/>
        <end position="166"/>
    </location>
</feature>
<feature type="transmembrane region" description="Helical" evidence="2">
    <location>
        <begin position="50"/>
        <end position="72"/>
    </location>
</feature>
<evidence type="ECO:0000313" key="3">
    <source>
        <dbReference type="EMBL" id="RDX43398.1"/>
    </source>
</evidence>
<feature type="transmembrane region" description="Helical" evidence="2">
    <location>
        <begin position="6"/>
        <end position="29"/>
    </location>
</feature>
<evidence type="ECO:0000313" key="4">
    <source>
        <dbReference type="Proteomes" id="UP000256964"/>
    </source>
</evidence>
<dbReference type="STRING" id="139420.A0A371CSY2"/>
<gene>
    <name evidence="3" type="ORF">OH76DRAFT_1487880</name>
</gene>
<reference evidence="3 4" key="1">
    <citation type="journal article" date="2018" name="Biotechnol. Biofuels">
        <title>Integrative visual omics of the white-rot fungus Polyporus brumalis exposes the biotechnological potential of its oxidative enzymes for delignifying raw plant biomass.</title>
        <authorList>
            <person name="Miyauchi S."/>
            <person name="Rancon A."/>
            <person name="Drula E."/>
            <person name="Hage H."/>
            <person name="Chaduli D."/>
            <person name="Favel A."/>
            <person name="Grisel S."/>
            <person name="Henrissat B."/>
            <person name="Herpoel-Gimbert I."/>
            <person name="Ruiz-Duenas F.J."/>
            <person name="Chevret D."/>
            <person name="Hainaut M."/>
            <person name="Lin J."/>
            <person name="Wang M."/>
            <person name="Pangilinan J."/>
            <person name="Lipzen A."/>
            <person name="Lesage-Meessen L."/>
            <person name="Navarro D."/>
            <person name="Riley R."/>
            <person name="Grigoriev I.V."/>
            <person name="Zhou S."/>
            <person name="Raouche S."/>
            <person name="Rosso M.N."/>
        </authorList>
    </citation>
    <scope>NUCLEOTIDE SEQUENCE [LARGE SCALE GENOMIC DNA]</scope>
    <source>
        <strain evidence="3 4">BRFM 1820</strain>
    </source>
</reference>
<protein>
    <submittedName>
        <fullName evidence="3">Uncharacterized protein</fullName>
    </submittedName>
</protein>
<keyword evidence="2" id="KW-0472">Membrane</keyword>
<feature type="transmembrane region" description="Helical" evidence="2">
    <location>
        <begin position="105"/>
        <end position="132"/>
    </location>
</feature>
<dbReference type="Proteomes" id="UP000256964">
    <property type="component" value="Unassembled WGS sequence"/>
</dbReference>
<dbReference type="EMBL" id="KZ857465">
    <property type="protein sequence ID" value="RDX43398.1"/>
    <property type="molecule type" value="Genomic_DNA"/>
</dbReference>
<keyword evidence="2" id="KW-0812">Transmembrane</keyword>
<keyword evidence="2" id="KW-1133">Transmembrane helix</keyword>
<feature type="transmembrane region" description="Helical" evidence="2">
    <location>
        <begin position="231"/>
        <end position="249"/>
    </location>
</feature>